<keyword evidence="5" id="KW-1133">Transmembrane helix</keyword>
<protein>
    <submittedName>
        <fullName evidence="6">Glycoside hydrolase family 25 protein</fullName>
    </submittedName>
</protein>
<evidence type="ECO:0000256" key="5">
    <source>
        <dbReference type="SAM" id="Phobius"/>
    </source>
</evidence>
<organism evidence="6 7">
    <name type="scientific">Candidatus Gallibacteroides avistercoris</name>
    <dbReference type="NCBI Taxonomy" id="2840833"/>
    <lineage>
        <taxon>Bacteria</taxon>
        <taxon>Pseudomonadati</taxon>
        <taxon>Bacteroidota</taxon>
        <taxon>Bacteroidia</taxon>
        <taxon>Bacteroidales</taxon>
        <taxon>Bacteroidaceae</taxon>
        <taxon>Bacteroidaceae incertae sedis</taxon>
        <taxon>Candidatus Gallibacteroides</taxon>
    </lineage>
</organism>
<dbReference type="SMART" id="SM00641">
    <property type="entry name" value="Glyco_25"/>
    <property type="match status" value="1"/>
</dbReference>
<evidence type="ECO:0000313" key="6">
    <source>
        <dbReference type="EMBL" id="HIU54643.1"/>
    </source>
</evidence>
<reference evidence="6" key="1">
    <citation type="submission" date="2020-10" db="EMBL/GenBank/DDBJ databases">
        <authorList>
            <person name="Gilroy R."/>
        </authorList>
    </citation>
    <scope>NUCLEOTIDE SEQUENCE</scope>
    <source>
        <strain evidence="6">CHK158-818</strain>
    </source>
</reference>
<dbReference type="Gene3D" id="3.20.20.80">
    <property type="entry name" value="Glycosidases"/>
    <property type="match status" value="1"/>
</dbReference>
<dbReference type="Pfam" id="PF01183">
    <property type="entry name" value="Glyco_hydro_25"/>
    <property type="match status" value="1"/>
</dbReference>
<gene>
    <name evidence="6" type="ORF">IAB03_02410</name>
</gene>
<dbReference type="AlphaFoldDB" id="A0A9D1M664"/>
<dbReference type="SUPFAM" id="SSF51445">
    <property type="entry name" value="(Trans)glycosidases"/>
    <property type="match status" value="1"/>
</dbReference>
<dbReference type="InterPro" id="IPR017853">
    <property type="entry name" value="GH"/>
</dbReference>
<feature type="region of interest" description="Disordered" evidence="4">
    <location>
        <begin position="1"/>
        <end position="32"/>
    </location>
</feature>
<dbReference type="InterPro" id="IPR002053">
    <property type="entry name" value="Glyco_hydro_25"/>
</dbReference>
<dbReference type="Proteomes" id="UP000824112">
    <property type="component" value="Unassembled WGS sequence"/>
</dbReference>
<feature type="compositionally biased region" description="Basic residues" evidence="4">
    <location>
        <begin position="12"/>
        <end position="32"/>
    </location>
</feature>
<dbReference type="CDD" id="cd06524">
    <property type="entry name" value="GH25_YegX-like"/>
    <property type="match status" value="1"/>
</dbReference>
<name>A0A9D1M664_9BACT</name>
<dbReference type="InterPro" id="IPR018077">
    <property type="entry name" value="Glyco_hydro_fam25_subgr"/>
</dbReference>
<keyword evidence="2 6" id="KW-0378">Hydrolase</keyword>
<proteinExistence type="inferred from homology"/>
<comment type="similarity">
    <text evidence="1">Belongs to the glycosyl hydrolase 25 family.</text>
</comment>
<keyword evidence="5" id="KW-0812">Transmembrane</keyword>
<dbReference type="PANTHER" id="PTHR34135:SF2">
    <property type="entry name" value="LYSOZYME"/>
    <property type="match status" value="1"/>
</dbReference>
<dbReference type="GO" id="GO:0016998">
    <property type="term" value="P:cell wall macromolecule catabolic process"/>
    <property type="evidence" value="ECO:0007669"/>
    <property type="project" value="InterPro"/>
</dbReference>
<evidence type="ECO:0000256" key="3">
    <source>
        <dbReference type="ARBA" id="ARBA00023295"/>
    </source>
</evidence>
<sequence>MTAHRNSPLPKGKPRSRKKAQTNPPKRRKKKRKTLIALTAIILLIGSYLYLCQQTSKYQVSDYRKKLPDGYTIHGLDISHHQGDINWEVLTQSQENQPPIRFIFIKATEGGDLLDTRFHTNFTQAKQKGFTCGAYHFYNPQTSPGRQAAFFIQNVTLSTGDLPPVLDIEKRGNKPLSTFQHEILTWLQKVEKHYQTKPIIYTSYRFKESYLNDSIFNTYPFWIAHYYVEQVSYPHQWHFWQHTDNATIPGVQSLVDLNVFNGTESQFQEMTIQKERPTT</sequence>
<evidence type="ECO:0000256" key="4">
    <source>
        <dbReference type="SAM" id="MobiDB-lite"/>
    </source>
</evidence>
<dbReference type="PANTHER" id="PTHR34135">
    <property type="entry name" value="LYSOZYME"/>
    <property type="match status" value="1"/>
</dbReference>
<keyword evidence="3" id="KW-0326">Glycosidase</keyword>
<reference evidence="6" key="2">
    <citation type="journal article" date="2021" name="PeerJ">
        <title>Extensive microbial diversity within the chicken gut microbiome revealed by metagenomics and culture.</title>
        <authorList>
            <person name="Gilroy R."/>
            <person name="Ravi A."/>
            <person name="Getino M."/>
            <person name="Pursley I."/>
            <person name="Horton D.L."/>
            <person name="Alikhan N.F."/>
            <person name="Baker D."/>
            <person name="Gharbi K."/>
            <person name="Hall N."/>
            <person name="Watson M."/>
            <person name="Adriaenssens E.M."/>
            <person name="Foster-Nyarko E."/>
            <person name="Jarju S."/>
            <person name="Secka A."/>
            <person name="Antonio M."/>
            <person name="Oren A."/>
            <person name="Chaudhuri R.R."/>
            <person name="La Ragione R."/>
            <person name="Hildebrand F."/>
            <person name="Pallen M.J."/>
        </authorList>
    </citation>
    <scope>NUCLEOTIDE SEQUENCE</scope>
    <source>
        <strain evidence="6">CHK158-818</strain>
    </source>
</reference>
<dbReference type="EMBL" id="DVNA01000055">
    <property type="protein sequence ID" value="HIU54643.1"/>
    <property type="molecule type" value="Genomic_DNA"/>
</dbReference>
<dbReference type="GO" id="GO:0009253">
    <property type="term" value="P:peptidoglycan catabolic process"/>
    <property type="evidence" value="ECO:0007669"/>
    <property type="project" value="InterPro"/>
</dbReference>
<evidence type="ECO:0000313" key="7">
    <source>
        <dbReference type="Proteomes" id="UP000824112"/>
    </source>
</evidence>
<keyword evidence="5" id="KW-0472">Membrane</keyword>
<dbReference type="GO" id="GO:0003796">
    <property type="term" value="F:lysozyme activity"/>
    <property type="evidence" value="ECO:0007669"/>
    <property type="project" value="InterPro"/>
</dbReference>
<dbReference type="GO" id="GO:0016052">
    <property type="term" value="P:carbohydrate catabolic process"/>
    <property type="evidence" value="ECO:0007669"/>
    <property type="project" value="TreeGrafter"/>
</dbReference>
<comment type="caution">
    <text evidence="6">The sequence shown here is derived from an EMBL/GenBank/DDBJ whole genome shotgun (WGS) entry which is preliminary data.</text>
</comment>
<evidence type="ECO:0000256" key="2">
    <source>
        <dbReference type="ARBA" id="ARBA00022801"/>
    </source>
</evidence>
<accession>A0A9D1M664</accession>
<dbReference type="PROSITE" id="PS51904">
    <property type="entry name" value="GLYCOSYL_HYDROL_F25_2"/>
    <property type="match status" value="1"/>
</dbReference>
<feature type="transmembrane region" description="Helical" evidence="5">
    <location>
        <begin position="34"/>
        <end position="51"/>
    </location>
</feature>
<evidence type="ECO:0000256" key="1">
    <source>
        <dbReference type="ARBA" id="ARBA00010646"/>
    </source>
</evidence>